<dbReference type="InterPro" id="IPR029006">
    <property type="entry name" value="ADF-H/Gelsolin-like_dom_sf"/>
</dbReference>
<organism evidence="6 7">
    <name type="scientific">Xenoophorus captivus</name>
    <dbReference type="NCBI Taxonomy" id="1517983"/>
    <lineage>
        <taxon>Eukaryota</taxon>
        <taxon>Metazoa</taxon>
        <taxon>Chordata</taxon>
        <taxon>Craniata</taxon>
        <taxon>Vertebrata</taxon>
        <taxon>Euteleostomi</taxon>
        <taxon>Actinopterygii</taxon>
        <taxon>Neopterygii</taxon>
        <taxon>Teleostei</taxon>
        <taxon>Neoteleostei</taxon>
        <taxon>Acanthomorphata</taxon>
        <taxon>Ovalentaria</taxon>
        <taxon>Atherinomorphae</taxon>
        <taxon>Cyprinodontiformes</taxon>
        <taxon>Goodeidae</taxon>
        <taxon>Xenoophorus</taxon>
    </lineage>
</organism>
<proteinExistence type="inferred from homology"/>
<comment type="similarity">
    <text evidence="1 5">Belongs to the villin/gelsolin family.</text>
</comment>
<protein>
    <recommendedName>
        <fullName evidence="5">Gelsolin</fullName>
        <shortName evidence="5">ADF</shortName>
    </recommendedName>
    <alternativeName>
        <fullName evidence="5">Actin-depolymerizing factor</fullName>
    </alternativeName>
</protein>
<evidence type="ECO:0000256" key="3">
    <source>
        <dbReference type="ARBA" id="ARBA00022490"/>
    </source>
</evidence>
<evidence type="ECO:0000313" key="6">
    <source>
        <dbReference type="EMBL" id="MEQ2211188.1"/>
    </source>
</evidence>
<reference evidence="6 7" key="1">
    <citation type="submission" date="2021-06" db="EMBL/GenBank/DDBJ databases">
        <authorList>
            <person name="Palmer J.M."/>
        </authorList>
    </citation>
    <scope>NUCLEOTIDE SEQUENCE [LARGE SCALE GENOMIC DNA]</scope>
    <source>
        <strain evidence="6 7">XC_2019</strain>
        <tissue evidence="6">Muscle</tissue>
    </source>
</reference>
<dbReference type="Gene3D" id="3.40.20.10">
    <property type="entry name" value="Severin"/>
    <property type="match status" value="1"/>
</dbReference>
<keyword evidence="4" id="KW-0479">Metal-binding</keyword>
<dbReference type="PANTHER" id="PTHR11977">
    <property type="entry name" value="VILLIN"/>
    <property type="match status" value="1"/>
</dbReference>
<keyword evidence="7" id="KW-1185">Reference proteome</keyword>
<sequence>LDASASNLNSNDAFVLVTPDGTSLWVGVGVSDTEKQGAQQLCGILGVSPSSELSEGGETAVRYIETDPANRDPRTPIVKIKQGFEPPTFSGWFLGWDQDYWTSDPLERAMAELAL</sequence>
<evidence type="ECO:0000256" key="4">
    <source>
        <dbReference type="ARBA" id="ARBA00022723"/>
    </source>
</evidence>
<comment type="function">
    <text evidence="5">Calcium-regulated, actin-modulating protein that binds to the plus (or barbed) ends of actin monomers or filaments, preventing monomer exchange (end-blocking or capping). It can promote the assembly of monomers into filaments (nucleation) as well as sever filaments already formed. Plays a role in ciliogenesis.</text>
</comment>
<feature type="non-terminal residue" evidence="6">
    <location>
        <position position="1"/>
    </location>
</feature>
<evidence type="ECO:0000313" key="7">
    <source>
        <dbReference type="Proteomes" id="UP001434883"/>
    </source>
</evidence>
<gene>
    <name evidence="6" type="ORF">XENOCAPTIV_001652</name>
</gene>
<comment type="subcellular location">
    <subcellularLocation>
        <location evidence="5">Cytoplasm</location>
        <location evidence="5">Cytoskeleton</location>
    </subcellularLocation>
</comment>
<dbReference type="EMBL" id="JAHRIN010058828">
    <property type="protein sequence ID" value="MEQ2211188.1"/>
    <property type="molecule type" value="Genomic_DNA"/>
</dbReference>
<keyword evidence="5" id="KW-0009">Actin-binding</keyword>
<dbReference type="SUPFAM" id="SSF55753">
    <property type="entry name" value="Actin depolymerizing proteins"/>
    <property type="match status" value="1"/>
</dbReference>
<dbReference type="InterPro" id="IPR007122">
    <property type="entry name" value="Villin/Gelsolin"/>
</dbReference>
<evidence type="ECO:0000256" key="5">
    <source>
        <dbReference type="RuleBase" id="RU367130"/>
    </source>
</evidence>
<evidence type="ECO:0000256" key="1">
    <source>
        <dbReference type="ARBA" id="ARBA00008418"/>
    </source>
</evidence>
<dbReference type="PANTHER" id="PTHR11977:SF29">
    <property type="entry name" value="GELSOLIN"/>
    <property type="match status" value="1"/>
</dbReference>
<dbReference type="Proteomes" id="UP001434883">
    <property type="component" value="Unassembled WGS sequence"/>
</dbReference>
<comment type="caution">
    <text evidence="6">The sequence shown here is derived from an EMBL/GenBank/DDBJ whole genome shotgun (WGS) entry which is preliminary data.</text>
</comment>
<evidence type="ECO:0000256" key="2">
    <source>
        <dbReference type="ARBA" id="ARBA00022467"/>
    </source>
</evidence>
<keyword evidence="3 5" id="KW-0963">Cytoplasm</keyword>
<name>A0ABV0RSM5_9TELE</name>
<keyword evidence="2 5" id="KW-0117">Actin capping</keyword>
<accession>A0ABV0RSM5</accession>